<proteinExistence type="predicted"/>
<dbReference type="EMBL" id="KQ982182">
    <property type="protein sequence ID" value="KYQ59254.1"/>
    <property type="molecule type" value="Genomic_DNA"/>
</dbReference>
<organism evidence="1 2">
    <name type="scientific">Mycetomoellerius zeteki</name>
    <dbReference type="NCBI Taxonomy" id="64791"/>
    <lineage>
        <taxon>Eukaryota</taxon>
        <taxon>Metazoa</taxon>
        <taxon>Ecdysozoa</taxon>
        <taxon>Arthropoda</taxon>
        <taxon>Hexapoda</taxon>
        <taxon>Insecta</taxon>
        <taxon>Pterygota</taxon>
        <taxon>Neoptera</taxon>
        <taxon>Endopterygota</taxon>
        <taxon>Hymenoptera</taxon>
        <taxon>Apocrita</taxon>
        <taxon>Aculeata</taxon>
        <taxon>Formicoidea</taxon>
        <taxon>Formicidae</taxon>
        <taxon>Myrmicinae</taxon>
        <taxon>Mycetomoellerius</taxon>
    </lineage>
</organism>
<dbReference type="Proteomes" id="UP000075809">
    <property type="component" value="Unassembled WGS sequence"/>
</dbReference>
<dbReference type="AlphaFoldDB" id="A0A151XFT7"/>
<sequence length="345" mass="40433">MRYGPAYRGARMQGRSNVFPGHAFDRHNGAPTIKLRTRRKFQIRFYFASNILRIVKYGYSSVLSLLHERIERQFFSINSRPDLAYPFEERSSWGLRQHSGVSTRFRCDNYKLVKMGFSLCKPVTEEEALLATRMNLRNNERSTRQNDLHYNQLCIRERRSMRSKRHYLCMRRNYNNLTICREQKRSQETQKHALGTEKWRRSLCAITIRVNAFPLFCYQRKGVDGARCSRGFTLFQHGAPSCRVIALVMNSVDNSSSPQDKSLTRTYILNVFSLYIVLFHIKPDFLVEYVALLVRLGFPHLSRSRRLLDTSDFTQSYIDRHSKPAKPVRSQSFISFSLRSGSLVL</sequence>
<evidence type="ECO:0000313" key="2">
    <source>
        <dbReference type="Proteomes" id="UP000075809"/>
    </source>
</evidence>
<reference evidence="1 2" key="1">
    <citation type="submission" date="2015-09" db="EMBL/GenBank/DDBJ databases">
        <title>Trachymyrmex zeteki WGS genome.</title>
        <authorList>
            <person name="Nygaard S."/>
            <person name="Hu H."/>
            <person name="Boomsma J."/>
            <person name="Zhang G."/>
        </authorList>
    </citation>
    <scope>NUCLEOTIDE SEQUENCE [LARGE SCALE GENOMIC DNA]</scope>
    <source>
        <strain evidence="1">Tzet28-1</strain>
        <tissue evidence="1">Whole body</tissue>
    </source>
</reference>
<protein>
    <submittedName>
        <fullName evidence="1">Uncharacterized protein</fullName>
    </submittedName>
</protein>
<evidence type="ECO:0000313" key="1">
    <source>
        <dbReference type="EMBL" id="KYQ59254.1"/>
    </source>
</evidence>
<name>A0A151XFT7_9HYME</name>
<gene>
    <name evidence="1" type="ORF">ALC60_01840</name>
</gene>
<keyword evidence="2" id="KW-1185">Reference proteome</keyword>
<accession>A0A151XFT7</accession>